<dbReference type="GO" id="GO:0005975">
    <property type="term" value="P:carbohydrate metabolic process"/>
    <property type="evidence" value="ECO:0007669"/>
    <property type="project" value="InterPro"/>
</dbReference>
<organism evidence="5 6">
    <name type="scientific">Streptacidiphilus jiangxiensis</name>
    <dbReference type="NCBI Taxonomy" id="235985"/>
    <lineage>
        <taxon>Bacteria</taxon>
        <taxon>Bacillati</taxon>
        <taxon>Actinomycetota</taxon>
        <taxon>Actinomycetes</taxon>
        <taxon>Kitasatosporales</taxon>
        <taxon>Streptomycetaceae</taxon>
        <taxon>Streptacidiphilus</taxon>
    </lineage>
</organism>
<dbReference type="Pfam" id="PF01270">
    <property type="entry name" value="Glyco_hydro_8"/>
    <property type="match status" value="1"/>
</dbReference>
<dbReference type="Proteomes" id="UP000183015">
    <property type="component" value="Unassembled WGS sequence"/>
</dbReference>
<evidence type="ECO:0000256" key="1">
    <source>
        <dbReference type="ARBA" id="ARBA00009209"/>
    </source>
</evidence>
<dbReference type="GO" id="GO:0004553">
    <property type="term" value="F:hydrolase activity, hydrolyzing O-glycosyl compounds"/>
    <property type="evidence" value="ECO:0007669"/>
    <property type="project" value="InterPro"/>
</dbReference>
<dbReference type="AlphaFoldDB" id="A0A1H7S0J7"/>
<proteinExistence type="inferred from homology"/>
<sequence length="430" mass="45499">MSRTPQRLVAALAASAALAGGALAVGGNADAAATAARAATAGRAATATPKLAFPLHQTYRTGVMPSASQSSRDAAVEKQYDSWKSTYLHHGCASNEYYVSTKGDGDATNNGPVSEGQGYGMNIVPLMAGYDANAQTEFNGLWQLVKDHKDQWGLMQWQLDGKTCKYYSSGTPDAATDGDLDIGYGLILADKQWGGYTADAKAWLASVYAHDVTSDGHLKCEDDGPSTDTRPSDNMLDHLRAFAAYDTAHDWGKVVNRMQAVVSEFTAAYSSSAGLMSDFVIHANTTAPAPAPANYQEDQPDNIVGYNSIRVPWHLGTDALLYGPTTAAVSLADAKKWSACTKKLAGGNPAKVQPHIKLNCANGNVSGDTQAEEAGDSIGPAAMASGDQAWTDGIWKQLQTNPFGDGYYGETIKTLVLIVMAGDYWNPAQH</sequence>
<reference evidence="6" key="1">
    <citation type="submission" date="2016-10" db="EMBL/GenBank/DDBJ databases">
        <authorList>
            <person name="Varghese N."/>
        </authorList>
    </citation>
    <scope>NUCLEOTIDE SEQUENCE [LARGE SCALE GENOMIC DNA]</scope>
    <source>
        <strain evidence="6">DSM 45096 / BCRC 16803 / CGMCC 4.1857 / CIP 109030 / JCM 12277 / KCTC 19219 / NBRC 100920 / 33214</strain>
    </source>
</reference>
<keyword evidence="4" id="KW-0732">Signal</keyword>
<evidence type="ECO:0000256" key="2">
    <source>
        <dbReference type="ARBA" id="ARBA00022801"/>
    </source>
</evidence>
<comment type="similarity">
    <text evidence="1">Belongs to the glycosyl hydrolase 8 (cellulase D) family.</text>
</comment>
<dbReference type="InterPro" id="IPR012341">
    <property type="entry name" value="6hp_glycosidase-like_sf"/>
</dbReference>
<dbReference type="SUPFAM" id="SSF48208">
    <property type="entry name" value="Six-hairpin glycosidases"/>
    <property type="match status" value="1"/>
</dbReference>
<evidence type="ECO:0000313" key="5">
    <source>
        <dbReference type="EMBL" id="SEL66032.1"/>
    </source>
</evidence>
<dbReference type="RefSeq" id="WP_063773267.1">
    <property type="nucleotide sequence ID" value="NZ_BBPN01000015.1"/>
</dbReference>
<name>A0A1H7S0J7_STRJI</name>
<keyword evidence="3" id="KW-0326">Glycosidase</keyword>
<dbReference type="PRINTS" id="PR00735">
    <property type="entry name" value="GLHYDRLASE8"/>
</dbReference>
<accession>A0A1H7S0J7</accession>
<feature type="chain" id="PRO_5038850343" evidence="4">
    <location>
        <begin position="25"/>
        <end position="430"/>
    </location>
</feature>
<feature type="signal peptide" evidence="4">
    <location>
        <begin position="1"/>
        <end position="24"/>
    </location>
</feature>
<evidence type="ECO:0000256" key="3">
    <source>
        <dbReference type="ARBA" id="ARBA00023295"/>
    </source>
</evidence>
<dbReference type="STRING" id="235985.SAMN05414137_11183"/>
<dbReference type="InterPro" id="IPR008928">
    <property type="entry name" value="6-hairpin_glycosidase_sf"/>
</dbReference>
<dbReference type="OrthoDB" id="9803461at2"/>
<gene>
    <name evidence="5" type="ORF">SAMN05414137_11183</name>
</gene>
<dbReference type="InterPro" id="IPR002037">
    <property type="entry name" value="Glyco_hydro_8"/>
</dbReference>
<dbReference type="EMBL" id="FOAZ01000011">
    <property type="protein sequence ID" value="SEL66032.1"/>
    <property type="molecule type" value="Genomic_DNA"/>
</dbReference>
<dbReference type="Gene3D" id="1.50.10.10">
    <property type="match status" value="1"/>
</dbReference>
<keyword evidence="6" id="KW-1185">Reference proteome</keyword>
<evidence type="ECO:0000313" key="6">
    <source>
        <dbReference type="Proteomes" id="UP000183015"/>
    </source>
</evidence>
<dbReference type="eggNOG" id="COG3405">
    <property type="taxonomic scope" value="Bacteria"/>
</dbReference>
<keyword evidence="2 5" id="KW-0378">Hydrolase</keyword>
<protein>
    <submittedName>
        <fullName evidence="5">Glycosyl hydrolases family 8</fullName>
    </submittedName>
</protein>
<evidence type="ECO:0000256" key="4">
    <source>
        <dbReference type="SAM" id="SignalP"/>
    </source>
</evidence>